<dbReference type="Proteomes" id="UP000317557">
    <property type="component" value="Unassembled WGS sequence"/>
</dbReference>
<dbReference type="EMBL" id="FXTP01000002">
    <property type="protein sequence ID" value="SMO43318.1"/>
    <property type="molecule type" value="Genomic_DNA"/>
</dbReference>
<keyword evidence="3" id="KW-1185">Reference proteome</keyword>
<dbReference type="AlphaFoldDB" id="A0A521B889"/>
<evidence type="ECO:0000313" key="2">
    <source>
        <dbReference type="EMBL" id="SMO43318.1"/>
    </source>
</evidence>
<evidence type="ECO:0000313" key="3">
    <source>
        <dbReference type="Proteomes" id="UP000317557"/>
    </source>
</evidence>
<dbReference type="RefSeq" id="WP_142453108.1">
    <property type="nucleotide sequence ID" value="NZ_FXTP01000002.1"/>
</dbReference>
<gene>
    <name evidence="2" type="ORF">SAMN06265219_10287</name>
</gene>
<name>A0A521B889_9BACT</name>
<protein>
    <submittedName>
        <fullName evidence="2">Uncharacterized protein</fullName>
    </submittedName>
</protein>
<organism evidence="2 3">
    <name type="scientific">Gracilimonas mengyeensis</name>
    <dbReference type="NCBI Taxonomy" id="1302730"/>
    <lineage>
        <taxon>Bacteria</taxon>
        <taxon>Pseudomonadati</taxon>
        <taxon>Balneolota</taxon>
        <taxon>Balneolia</taxon>
        <taxon>Balneolales</taxon>
        <taxon>Balneolaceae</taxon>
        <taxon>Gracilimonas</taxon>
    </lineage>
</organism>
<feature type="region of interest" description="Disordered" evidence="1">
    <location>
        <begin position="1"/>
        <end position="24"/>
    </location>
</feature>
<proteinExistence type="predicted"/>
<accession>A0A521B889</accession>
<reference evidence="2 3" key="1">
    <citation type="submission" date="2017-05" db="EMBL/GenBank/DDBJ databases">
        <authorList>
            <person name="Varghese N."/>
            <person name="Submissions S."/>
        </authorList>
    </citation>
    <scope>NUCLEOTIDE SEQUENCE [LARGE SCALE GENOMIC DNA]</scope>
    <source>
        <strain evidence="2 3">DSM 21985</strain>
    </source>
</reference>
<evidence type="ECO:0000256" key="1">
    <source>
        <dbReference type="SAM" id="MobiDB-lite"/>
    </source>
</evidence>
<sequence>MRISSNKHPNGLTRGYQHVTPTESPDLLNMINEQTIRNGCSLNKALRNNAQKPLENFLFDEFRPRTI</sequence>